<dbReference type="InterPro" id="IPR050682">
    <property type="entry name" value="ModA/WtpA"/>
</dbReference>
<evidence type="ECO:0000313" key="7">
    <source>
        <dbReference type="Proteomes" id="UP000069654"/>
    </source>
</evidence>
<feature type="binding site" evidence="4">
    <location>
        <position position="171"/>
    </location>
    <ligand>
        <name>molybdate</name>
        <dbReference type="ChEBI" id="CHEBI:36264"/>
    </ligand>
</feature>
<feature type="chain" id="PRO_5039066964" evidence="5">
    <location>
        <begin position="21"/>
        <end position="254"/>
    </location>
</feature>
<gene>
    <name evidence="6" type="ORF">RMCT_0348</name>
</gene>
<dbReference type="OrthoDB" id="9785015at2"/>
<dbReference type="RefSeq" id="WP_003927498.1">
    <property type="nucleotide sequence ID" value="NZ_BCTB01000002.1"/>
</dbReference>
<feature type="binding site" evidence="4">
    <location>
        <position position="68"/>
    </location>
    <ligand>
        <name>molybdate</name>
        <dbReference type="ChEBI" id="CHEBI:36264"/>
    </ligand>
</feature>
<dbReference type="PIRSF" id="PIRSF004846">
    <property type="entry name" value="ModA"/>
    <property type="match status" value="1"/>
</dbReference>
<dbReference type="NCBIfam" id="TIGR01256">
    <property type="entry name" value="modA"/>
    <property type="match status" value="1"/>
</dbReference>
<dbReference type="PROSITE" id="PS51257">
    <property type="entry name" value="PROKAR_LIPOPROTEIN"/>
    <property type="match status" value="1"/>
</dbReference>
<dbReference type="OMA" id="VCAPQVP"/>
<proteinExistence type="inferred from homology"/>
<evidence type="ECO:0000256" key="2">
    <source>
        <dbReference type="ARBA" id="ARBA00022723"/>
    </source>
</evidence>
<evidence type="ECO:0000256" key="5">
    <source>
        <dbReference type="SAM" id="SignalP"/>
    </source>
</evidence>
<accession>A0A100XB82</accession>
<name>A0A100XB82_MYCTH</name>
<dbReference type="Pfam" id="PF13531">
    <property type="entry name" value="SBP_bac_11"/>
    <property type="match status" value="1"/>
</dbReference>
<feature type="binding site" evidence="4">
    <location>
        <position position="189"/>
    </location>
    <ligand>
        <name>molybdate</name>
        <dbReference type="ChEBI" id="CHEBI:36264"/>
    </ligand>
</feature>
<dbReference type="GO" id="GO:0030973">
    <property type="term" value="F:molybdate ion binding"/>
    <property type="evidence" value="ECO:0007669"/>
    <property type="project" value="TreeGrafter"/>
</dbReference>
<dbReference type="SMR" id="A0A100XB82"/>
<dbReference type="InterPro" id="IPR005950">
    <property type="entry name" value="ModA"/>
</dbReference>
<evidence type="ECO:0000256" key="4">
    <source>
        <dbReference type="PIRSR" id="PIRSR004846-1"/>
    </source>
</evidence>
<dbReference type="AlphaFoldDB" id="A0A100XB82"/>
<dbReference type="GO" id="GO:0046872">
    <property type="term" value="F:metal ion binding"/>
    <property type="evidence" value="ECO:0007669"/>
    <property type="project" value="UniProtKB-KW"/>
</dbReference>
<reference evidence="7" key="2">
    <citation type="submission" date="2016-02" db="EMBL/GenBank/DDBJ databases">
        <title>Draft genome sequence of five rapidly growing Mycobacterium species.</title>
        <authorList>
            <person name="Katahira K."/>
            <person name="Gotou Y."/>
            <person name="Iida K."/>
            <person name="Ogura Y."/>
            <person name="Hayashi T."/>
        </authorList>
    </citation>
    <scope>NUCLEOTIDE SEQUENCE [LARGE SCALE GENOMIC DNA]</scope>
    <source>
        <strain evidence="7">JCM6362</strain>
    </source>
</reference>
<evidence type="ECO:0000256" key="1">
    <source>
        <dbReference type="ARBA" id="ARBA00009175"/>
    </source>
</evidence>
<comment type="similarity">
    <text evidence="1">Belongs to the bacterial solute-binding protein ModA family.</text>
</comment>
<dbReference type="GO" id="GO:0015689">
    <property type="term" value="P:molybdate ion transport"/>
    <property type="evidence" value="ECO:0007669"/>
    <property type="project" value="InterPro"/>
</dbReference>
<reference evidence="6 7" key="1">
    <citation type="journal article" date="2016" name="Genome Announc.">
        <title>Draft Genome Sequences of Five Rapidly Growing Mycobacterium Species, M. thermoresistibile, M. fortuitum subsp. acetamidolyticum, M. canariasense, M. brisbanense, and M. novocastrense.</title>
        <authorList>
            <person name="Katahira K."/>
            <person name="Ogura Y."/>
            <person name="Gotoh Y."/>
            <person name="Hayashi T."/>
        </authorList>
    </citation>
    <scope>NUCLEOTIDE SEQUENCE [LARGE SCALE GENOMIC DNA]</scope>
    <source>
        <strain evidence="6 7">JCM6362</strain>
    </source>
</reference>
<dbReference type="Gene3D" id="3.40.190.10">
    <property type="entry name" value="Periplasmic binding protein-like II"/>
    <property type="match status" value="2"/>
</dbReference>
<keyword evidence="3 5" id="KW-0732">Signal</keyword>
<protein>
    <submittedName>
        <fullName evidence="6">Molybdate ABC transporter molybdate-binding protein</fullName>
    </submittedName>
</protein>
<dbReference type="PANTHER" id="PTHR30632:SF0">
    <property type="entry name" value="SULFATE-BINDING PROTEIN"/>
    <property type="match status" value="1"/>
</dbReference>
<dbReference type="SUPFAM" id="SSF53850">
    <property type="entry name" value="Periplasmic binding protein-like II"/>
    <property type="match status" value="1"/>
</dbReference>
<feature type="signal peptide" evidence="5">
    <location>
        <begin position="1"/>
        <end position="20"/>
    </location>
</feature>
<dbReference type="Proteomes" id="UP000069654">
    <property type="component" value="Unassembled WGS sequence"/>
</dbReference>
<dbReference type="STRING" id="1797.RMCT_0348"/>
<sequence>MIRVRRWLSVCLALMLPAVAGCGTGRTGGSTAVTVYAAASLQQAFTTLGELFEAEHPDVTVRFTFAGSADLATQLLGGADADVFAAADEATMERVAAAGLLSGPPVIFAANTLTVVTAPGNPHGLTGFADLARAGPAVVTCAPQVPCGAATQRLEQLTGVDLAPVSEENSVSDVLHKVTVGQADAGVVYRTDARRAGDTVHTVEVPAAAAVPNRYPVAVPADAARPDLGQRFIDLITGAAGRDVLAQNGFSEPR</sequence>
<organism evidence="6 7">
    <name type="scientific">Mycolicibacterium thermoresistibile</name>
    <name type="common">Mycobacterium thermoresistibile</name>
    <dbReference type="NCBI Taxonomy" id="1797"/>
    <lineage>
        <taxon>Bacteria</taxon>
        <taxon>Bacillati</taxon>
        <taxon>Actinomycetota</taxon>
        <taxon>Actinomycetes</taxon>
        <taxon>Mycobacteriales</taxon>
        <taxon>Mycobacteriaceae</taxon>
        <taxon>Mycolicibacterium</taxon>
    </lineage>
</organism>
<dbReference type="PANTHER" id="PTHR30632">
    <property type="entry name" value="MOLYBDATE-BINDING PERIPLASMIC PROTEIN"/>
    <property type="match status" value="1"/>
</dbReference>
<feature type="binding site" evidence="4">
    <location>
        <position position="40"/>
    </location>
    <ligand>
        <name>molybdate</name>
        <dbReference type="ChEBI" id="CHEBI:36264"/>
    </ligand>
</feature>
<evidence type="ECO:0000256" key="3">
    <source>
        <dbReference type="ARBA" id="ARBA00022729"/>
    </source>
</evidence>
<evidence type="ECO:0000313" key="6">
    <source>
        <dbReference type="EMBL" id="GAT13377.1"/>
    </source>
</evidence>
<dbReference type="EMBL" id="BCTB01000002">
    <property type="protein sequence ID" value="GAT13377.1"/>
    <property type="molecule type" value="Genomic_DNA"/>
</dbReference>
<keyword evidence="2 4" id="KW-0479">Metal-binding</keyword>
<comment type="caution">
    <text evidence="6">The sequence shown here is derived from an EMBL/GenBank/DDBJ whole genome shotgun (WGS) entry which is preliminary data.</text>
</comment>
<keyword evidence="4" id="KW-0500">Molybdenum</keyword>